<dbReference type="Proteomes" id="UP001199750">
    <property type="component" value="Unassembled WGS sequence"/>
</dbReference>
<organism evidence="2 3">
    <name type="scientific">Odoribacter splanchnicus</name>
    <dbReference type="NCBI Taxonomy" id="28118"/>
    <lineage>
        <taxon>Bacteria</taxon>
        <taxon>Pseudomonadati</taxon>
        <taxon>Bacteroidota</taxon>
        <taxon>Bacteroidia</taxon>
        <taxon>Bacteroidales</taxon>
        <taxon>Odoribacteraceae</taxon>
        <taxon>Odoribacter</taxon>
    </lineage>
</organism>
<evidence type="ECO:0000313" key="2">
    <source>
        <dbReference type="EMBL" id="MCG4959347.1"/>
    </source>
</evidence>
<proteinExistence type="predicted"/>
<evidence type="ECO:0000313" key="3">
    <source>
        <dbReference type="Proteomes" id="UP001199750"/>
    </source>
</evidence>
<sequence length="165" mass="19596">MNIKRNTSSFKEKNGVSFFDNIFYWIWTTVPSKGFPDRSFVVVTVCQFSYVLLFVSILLTLFDDQVQLCIYDKPEPIAIPMLILLIILSFINLKIYDEQKYQKLEHDFRLMSVPQRKKHKNIFFLFLLTTILVILVDIMLLYSYNSHMNNLTSFLYMKSLESHLN</sequence>
<feature type="transmembrane region" description="Helical" evidence="1">
    <location>
        <begin position="122"/>
        <end position="144"/>
    </location>
</feature>
<protein>
    <submittedName>
        <fullName evidence="2">Uncharacterized protein</fullName>
    </submittedName>
</protein>
<name>A0AAW5C2X6_9BACT</name>
<dbReference type="EMBL" id="JAKNDN010000008">
    <property type="protein sequence ID" value="MCG4959347.1"/>
    <property type="molecule type" value="Genomic_DNA"/>
</dbReference>
<keyword evidence="1" id="KW-0812">Transmembrane</keyword>
<keyword evidence="1" id="KW-0472">Membrane</keyword>
<comment type="caution">
    <text evidence="2">The sequence shown here is derived from an EMBL/GenBank/DDBJ whole genome shotgun (WGS) entry which is preliminary data.</text>
</comment>
<dbReference type="RefSeq" id="WP_050444615.1">
    <property type="nucleotide sequence ID" value="NZ_JAHOOV010000016.1"/>
</dbReference>
<evidence type="ECO:0000256" key="1">
    <source>
        <dbReference type="SAM" id="Phobius"/>
    </source>
</evidence>
<accession>A0AAW5C2X6</accession>
<dbReference type="AlphaFoldDB" id="A0AAW5C2X6"/>
<feature type="transmembrane region" description="Helical" evidence="1">
    <location>
        <begin position="40"/>
        <end position="62"/>
    </location>
</feature>
<feature type="transmembrane region" description="Helical" evidence="1">
    <location>
        <begin position="77"/>
        <end position="96"/>
    </location>
</feature>
<reference evidence="2" key="1">
    <citation type="submission" date="2022-01" db="EMBL/GenBank/DDBJ databases">
        <title>Collection of gut derived symbiotic bacterial strains cultured from healthy donors.</title>
        <authorList>
            <person name="Lin H."/>
            <person name="Kohout C."/>
            <person name="Waligurski E."/>
            <person name="Pamer E.G."/>
        </authorList>
    </citation>
    <scope>NUCLEOTIDE SEQUENCE</scope>
    <source>
        <strain evidence="2">DFI.1.149</strain>
    </source>
</reference>
<gene>
    <name evidence="2" type="ORF">L0P03_05655</name>
</gene>
<keyword evidence="1" id="KW-1133">Transmembrane helix</keyword>